<dbReference type="Pfam" id="PF10097">
    <property type="entry name" value="DUF2335"/>
    <property type="match status" value="1"/>
</dbReference>
<evidence type="ECO:0000256" key="1">
    <source>
        <dbReference type="SAM" id="Phobius"/>
    </source>
</evidence>
<organism evidence="2">
    <name type="scientific">Myoviridae sp. ctk251</name>
    <dbReference type="NCBI Taxonomy" id="2826689"/>
    <lineage>
        <taxon>Viruses</taxon>
        <taxon>Duplodnaviria</taxon>
        <taxon>Heunggongvirae</taxon>
        <taxon>Uroviricota</taxon>
        <taxon>Caudoviricetes</taxon>
    </lineage>
</organism>
<feature type="transmembrane region" description="Helical" evidence="1">
    <location>
        <begin position="53"/>
        <end position="76"/>
    </location>
</feature>
<accession>A0A8S5MSN6</accession>
<keyword evidence="1" id="KW-0812">Transmembrane</keyword>
<reference evidence="2" key="1">
    <citation type="journal article" date="2021" name="Proc. Natl. Acad. Sci. U.S.A.">
        <title>A Catalog of Tens of Thousands of Viruses from Human Metagenomes Reveals Hidden Associations with Chronic Diseases.</title>
        <authorList>
            <person name="Tisza M.J."/>
            <person name="Buck C.B."/>
        </authorList>
    </citation>
    <scope>NUCLEOTIDE SEQUENCE</scope>
    <source>
        <strain evidence="2">Ctk251</strain>
    </source>
</reference>
<name>A0A8S5MSN6_9CAUD</name>
<feature type="transmembrane region" description="Helical" evidence="1">
    <location>
        <begin position="82"/>
        <end position="100"/>
    </location>
</feature>
<sequence>MEMYSGPIPHPKILAGYDALYKGAAKKIIDNGIAESEHRRKLESARQKRRGRLAWASMIILALICTIFMIGSFWLIMSNHKIIGSIFGGSAFLVLVGTFFNKISELTDVNDISTNKNKDDEKVSE</sequence>
<proteinExistence type="predicted"/>
<keyword evidence="1" id="KW-1133">Transmembrane helix</keyword>
<protein>
    <submittedName>
        <fullName evidence="2">Putative membrane protein</fullName>
    </submittedName>
</protein>
<evidence type="ECO:0000313" key="2">
    <source>
        <dbReference type="EMBL" id="DAD85260.1"/>
    </source>
</evidence>
<dbReference type="EMBL" id="BK014979">
    <property type="protein sequence ID" value="DAD85260.1"/>
    <property type="molecule type" value="Genomic_DNA"/>
</dbReference>
<keyword evidence="1" id="KW-0472">Membrane</keyword>
<dbReference type="InterPro" id="IPR019284">
    <property type="entry name" value="RP532"/>
</dbReference>